<dbReference type="Proteomes" id="UP000320184">
    <property type="component" value="Unassembled WGS sequence"/>
</dbReference>
<feature type="region of interest" description="Disordered" evidence="7">
    <location>
        <begin position="381"/>
        <end position="415"/>
    </location>
</feature>
<evidence type="ECO:0000256" key="1">
    <source>
        <dbReference type="ARBA" id="ARBA00011073"/>
    </source>
</evidence>
<dbReference type="Gene3D" id="2.60.40.4070">
    <property type="match status" value="1"/>
</dbReference>
<evidence type="ECO:0000259" key="8">
    <source>
        <dbReference type="Pfam" id="PF00082"/>
    </source>
</evidence>
<dbReference type="EMBL" id="VBOT01000006">
    <property type="protein sequence ID" value="TMQ53952.1"/>
    <property type="molecule type" value="Genomic_DNA"/>
</dbReference>
<evidence type="ECO:0000256" key="4">
    <source>
        <dbReference type="ARBA" id="ARBA00022825"/>
    </source>
</evidence>
<dbReference type="PROSITE" id="PS51892">
    <property type="entry name" value="SUBTILASE"/>
    <property type="match status" value="1"/>
</dbReference>
<evidence type="ECO:0000256" key="7">
    <source>
        <dbReference type="SAM" id="MobiDB-lite"/>
    </source>
</evidence>
<feature type="domain" description="Peptidase S8/S53" evidence="8">
    <location>
        <begin position="189"/>
        <end position="504"/>
    </location>
</feature>
<feature type="active site" description="Charge relay system" evidence="5 6">
    <location>
        <position position="198"/>
    </location>
</feature>
<dbReference type="InterPro" id="IPR050131">
    <property type="entry name" value="Peptidase_S8_subtilisin-like"/>
</dbReference>
<evidence type="ECO:0000256" key="2">
    <source>
        <dbReference type="ARBA" id="ARBA00022670"/>
    </source>
</evidence>
<evidence type="ECO:0000256" key="5">
    <source>
        <dbReference type="PIRSR" id="PIRSR615500-1"/>
    </source>
</evidence>
<dbReference type="Pfam" id="PF00082">
    <property type="entry name" value="Peptidase_S8"/>
    <property type="match status" value="1"/>
</dbReference>
<dbReference type="GO" id="GO:0006508">
    <property type="term" value="P:proteolysis"/>
    <property type="evidence" value="ECO:0007669"/>
    <property type="project" value="UniProtKB-KW"/>
</dbReference>
<dbReference type="InterPro" id="IPR036852">
    <property type="entry name" value="Peptidase_S8/S53_dom_sf"/>
</dbReference>
<keyword evidence="2 6" id="KW-0645">Protease</keyword>
<dbReference type="AlphaFoldDB" id="A0A538SRD9"/>
<evidence type="ECO:0000313" key="10">
    <source>
        <dbReference type="Proteomes" id="UP000320184"/>
    </source>
</evidence>
<dbReference type="InterPro" id="IPR015500">
    <property type="entry name" value="Peptidase_S8_subtilisin-rel"/>
</dbReference>
<evidence type="ECO:0000256" key="3">
    <source>
        <dbReference type="ARBA" id="ARBA00022801"/>
    </source>
</evidence>
<feature type="active site" description="Charge relay system" evidence="5 6">
    <location>
        <position position="253"/>
    </location>
</feature>
<dbReference type="PANTHER" id="PTHR43806">
    <property type="entry name" value="PEPTIDASE S8"/>
    <property type="match status" value="1"/>
</dbReference>
<comment type="similarity">
    <text evidence="1 6">Belongs to the peptidase S8 family.</text>
</comment>
<dbReference type="SUPFAM" id="SSF52743">
    <property type="entry name" value="Subtilisin-like"/>
    <property type="match status" value="1"/>
</dbReference>
<proteinExistence type="inferred from homology"/>
<sequence length="875" mass="90899">MRLAPLEARGAVLPGGRPGEKAAMRRAAVLLLGALAFSPVPSAWAGPFIWDEDTDHIDDRMESVNLLGYRFAFQEGDTLARKRIDVSHSEAGLVFSVYVVYDHVPTPSDLTQLSLLGMPVLFRYEGVPAVRSSASFAQVQAAAKLPGVERVEAVPIVYPMLHEAAGSIGARDPSGRVFPTWAGIGGADGSGVVIAFLDTGVNDAPAGSWPGHESLAGRFLGGAVFSGSDSALDTPRDGSVNPEDRGGAVTLAHGTHVASIALGTGGAAGYAVGIAPGARFVDVKVLNDAGTGTGLAEALDWCIHNRARAWGGPPGFEGIDVINMSLSSTDPTDGDDIASRLANRAVDLGLVVVASMGNDGHTAYVPSPAGADRVLAVGAFDNQRSPGEGDDRITDFSNYGPRASDGDQDASDEQKPDLLAPGVAILGADGDESTDGAQYRRLSGTSMAAAFVSGAVAALRSAYPELSPGQIAELLRATAFRRLGGAPPGAAGPDPRWSSPVGFGALDLYAARLEREQPGRSQIVRLELTASPPSEVLALLYTQREMGAGGFVFERAPDENGAPGPFTPYDSVPATGSSSLAGMENRTIYARTWQVTGSERGQAFWYRVSYTEGGVRYDTPSVRLVSPSGPSAATLELTIVHNAYDHDVVAQVVAGDSGGASLVDSGSSVSTPGLVLPVPGSGAAASSEWVTGTSTAGNVAWTFRIEVPHGSSDNLLPPTAERPWQLDVTEGGYLNRSGRITAFRLIWHRSDGSNPIFEGGPVPQQTLEGNTTRVTIPTGTTAVGTTADPGGIRFGPSPVRAGEVVRFSIHAAVAGDLRVYDVAGREVTRVPVRRSGGGSEARWTTRDGAGDPLASGIYFARFGASRGVRVLVVRM</sequence>
<dbReference type="InterPro" id="IPR000209">
    <property type="entry name" value="Peptidase_S8/S53_dom"/>
</dbReference>
<dbReference type="GO" id="GO:0004252">
    <property type="term" value="F:serine-type endopeptidase activity"/>
    <property type="evidence" value="ECO:0007669"/>
    <property type="project" value="UniProtKB-UniRule"/>
</dbReference>
<accession>A0A538SRD9</accession>
<comment type="caution">
    <text evidence="9">The sequence shown here is derived from an EMBL/GenBank/DDBJ whole genome shotgun (WGS) entry which is preliminary data.</text>
</comment>
<dbReference type="PRINTS" id="PR00723">
    <property type="entry name" value="SUBTILISIN"/>
</dbReference>
<protein>
    <recommendedName>
        <fullName evidence="8">Peptidase S8/S53 domain-containing protein</fullName>
    </recommendedName>
</protein>
<evidence type="ECO:0000256" key="6">
    <source>
        <dbReference type="PROSITE-ProRule" id="PRU01240"/>
    </source>
</evidence>
<keyword evidence="3 6" id="KW-0378">Hydrolase</keyword>
<organism evidence="9 10">
    <name type="scientific">Eiseniibacteriota bacterium</name>
    <dbReference type="NCBI Taxonomy" id="2212470"/>
    <lineage>
        <taxon>Bacteria</taxon>
        <taxon>Candidatus Eiseniibacteriota</taxon>
    </lineage>
</organism>
<dbReference type="PROSITE" id="PS00137">
    <property type="entry name" value="SUBTILASE_HIS"/>
    <property type="match status" value="1"/>
</dbReference>
<dbReference type="Gene3D" id="3.40.50.200">
    <property type="entry name" value="Peptidase S8/S53 domain"/>
    <property type="match status" value="1"/>
</dbReference>
<keyword evidence="4 6" id="KW-0720">Serine protease</keyword>
<reference evidence="9 10" key="1">
    <citation type="journal article" date="2019" name="Nat. Microbiol.">
        <title>Mediterranean grassland soil C-N compound turnover is dependent on rainfall and depth, and is mediated by genomically divergent microorganisms.</title>
        <authorList>
            <person name="Diamond S."/>
            <person name="Andeer P.F."/>
            <person name="Li Z."/>
            <person name="Crits-Christoph A."/>
            <person name="Burstein D."/>
            <person name="Anantharaman K."/>
            <person name="Lane K.R."/>
            <person name="Thomas B.C."/>
            <person name="Pan C."/>
            <person name="Northen T.R."/>
            <person name="Banfield J.F."/>
        </authorList>
    </citation>
    <scope>NUCLEOTIDE SEQUENCE [LARGE SCALE GENOMIC DNA]</scope>
    <source>
        <strain evidence="9">WS_3</strain>
    </source>
</reference>
<gene>
    <name evidence="9" type="ORF">E6K73_00655</name>
</gene>
<feature type="active site" description="Charge relay system" evidence="5 6">
    <location>
        <position position="446"/>
    </location>
</feature>
<dbReference type="InterPro" id="IPR022398">
    <property type="entry name" value="Peptidase_S8_His-AS"/>
</dbReference>
<name>A0A538SRD9_UNCEI</name>
<evidence type="ECO:0000313" key="9">
    <source>
        <dbReference type="EMBL" id="TMQ53952.1"/>
    </source>
</evidence>
<dbReference type="PANTHER" id="PTHR43806:SF11">
    <property type="entry name" value="CEREVISIN-RELATED"/>
    <property type="match status" value="1"/>
</dbReference>